<dbReference type="InterPro" id="IPR005543">
    <property type="entry name" value="PASTA_dom"/>
</dbReference>
<evidence type="ECO:0000313" key="3">
    <source>
        <dbReference type="EMBL" id="VEH16510.1"/>
    </source>
</evidence>
<protein>
    <submittedName>
        <fullName evidence="3">PASTA domain</fullName>
    </submittedName>
</protein>
<gene>
    <name evidence="3" type="ORF">NCTC13071_02545</name>
</gene>
<proteinExistence type="predicted"/>
<feature type="compositionally biased region" description="Acidic residues" evidence="1">
    <location>
        <begin position="189"/>
        <end position="212"/>
    </location>
</feature>
<dbReference type="PROSITE" id="PS51178">
    <property type="entry name" value="PASTA"/>
    <property type="match status" value="1"/>
</dbReference>
<dbReference type="AlphaFoldDB" id="A0A448L944"/>
<feature type="compositionally biased region" description="Basic and acidic residues" evidence="1">
    <location>
        <begin position="218"/>
        <end position="230"/>
    </location>
</feature>
<evidence type="ECO:0000256" key="1">
    <source>
        <dbReference type="SAM" id="MobiDB-lite"/>
    </source>
</evidence>
<name>A0A448L944_9BACT</name>
<evidence type="ECO:0000313" key="4">
    <source>
        <dbReference type="Proteomes" id="UP000274578"/>
    </source>
</evidence>
<feature type="domain" description="PASTA" evidence="2">
    <location>
        <begin position="44"/>
        <end position="110"/>
    </location>
</feature>
<dbReference type="Proteomes" id="UP000274578">
    <property type="component" value="Chromosome 1"/>
</dbReference>
<feature type="region of interest" description="Disordered" evidence="1">
    <location>
        <begin position="189"/>
        <end position="230"/>
    </location>
</feature>
<dbReference type="RefSeq" id="WP_004378017.1">
    <property type="nucleotide sequence ID" value="NZ_CAJPPY010000044.1"/>
</dbReference>
<dbReference type="EMBL" id="LR134384">
    <property type="protein sequence ID" value="VEH16510.1"/>
    <property type="molecule type" value="Genomic_DNA"/>
</dbReference>
<dbReference type="CDD" id="cd06577">
    <property type="entry name" value="PASTA_pknB"/>
    <property type="match status" value="1"/>
</dbReference>
<dbReference type="GeneID" id="85013277"/>
<dbReference type="SMART" id="SM00740">
    <property type="entry name" value="PASTA"/>
    <property type="match status" value="1"/>
</dbReference>
<dbReference type="SUPFAM" id="SSF54184">
    <property type="entry name" value="Penicillin-binding protein 2x (pbp-2x), c-terminal domain"/>
    <property type="match status" value="1"/>
</dbReference>
<sequence>MKSSDFLNKFKSWYLWKNLIAMAAVVVLLCLGVKFGLDLYTHHGESIPIPNLRHKQLADAEHILNSLGLELQVVDTGYVKSLPADCILEQSLVPGERVKSGHIIYVTINSPHSPTMTIPDVIDNCSLREAMAKLTAMGFHLETPQYIPGERDWVYGILVNGRHVVAGDKVSVEAALVIQVGNGMRSADDSIDYVDPAVEDTPEDKGDVDEFEVVSGPDAKEPAKGHSSSE</sequence>
<dbReference type="Gene3D" id="3.30.10.20">
    <property type="match status" value="1"/>
</dbReference>
<dbReference type="Pfam" id="PF03793">
    <property type="entry name" value="PASTA"/>
    <property type="match status" value="1"/>
</dbReference>
<accession>A0A448L944</accession>
<dbReference type="KEGG" id="poc:NCTC13071_02545"/>
<reference evidence="3 4" key="1">
    <citation type="submission" date="2018-12" db="EMBL/GenBank/DDBJ databases">
        <authorList>
            <consortium name="Pathogen Informatics"/>
        </authorList>
    </citation>
    <scope>NUCLEOTIDE SEQUENCE [LARGE SCALE GENOMIC DNA]</scope>
    <source>
        <strain evidence="3 4">NCTC13071</strain>
    </source>
</reference>
<evidence type="ECO:0000259" key="2">
    <source>
        <dbReference type="PROSITE" id="PS51178"/>
    </source>
</evidence>
<organism evidence="3 4">
    <name type="scientific">Segatella oris</name>
    <dbReference type="NCBI Taxonomy" id="28135"/>
    <lineage>
        <taxon>Bacteria</taxon>
        <taxon>Pseudomonadati</taxon>
        <taxon>Bacteroidota</taxon>
        <taxon>Bacteroidia</taxon>
        <taxon>Bacteroidales</taxon>
        <taxon>Prevotellaceae</taxon>
        <taxon>Segatella</taxon>
    </lineage>
</organism>